<proteinExistence type="predicted"/>
<dbReference type="Proteomes" id="UP000316079">
    <property type="component" value="Unassembled WGS sequence"/>
</dbReference>
<dbReference type="STRING" id="623744.A0A553R131"/>
<evidence type="ECO:0000256" key="3">
    <source>
        <dbReference type="SAM" id="MobiDB-lite"/>
    </source>
</evidence>
<dbReference type="InterPro" id="IPR013320">
    <property type="entry name" value="ConA-like_dom_sf"/>
</dbReference>
<dbReference type="Gene3D" id="2.60.40.10">
    <property type="entry name" value="Immunoglobulins"/>
    <property type="match status" value="2"/>
</dbReference>
<reference evidence="6 7" key="1">
    <citation type="journal article" date="2019" name="Sci. Data">
        <title>Hybrid genome assembly and annotation of Danionella translucida.</title>
        <authorList>
            <person name="Kadobianskyi M."/>
            <person name="Schulze L."/>
            <person name="Schuelke M."/>
            <person name="Judkewitz B."/>
        </authorList>
    </citation>
    <scope>NUCLEOTIDE SEQUENCE [LARGE SCALE GENOMIC DNA]</scope>
    <source>
        <strain evidence="6 7">Bolton</strain>
    </source>
</reference>
<dbReference type="CDD" id="cd00063">
    <property type="entry name" value="FN3"/>
    <property type="match status" value="1"/>
</dbReference>
<evidence type="ECO:0000313" key="6">
    <source>
        <dbReference type="EMBL" id="TRY95882.1"/>
    </source>
</evidence>
<keyword evidence="7" id="KW-1185">Reference proteome</keyword>
<feature type="region of interest" description="Disordered" evidence="3">
    <location>
        <begin position="1374"/>
        <end position="1393"/>
    </location>
</feature>
<accession>A0A553R131</accession>
<dbReference type="Pfam" id="PF00622">
    <property type="entry name" value="SPRY"/>
    <property type="match status" value="1"/>
</dbReference>
<dbReference type="InterPro" id="IPR013783">
    <property type="entry name" value="Ig-like_fold"/>
</dbReference>
<dbReference type="PANTHER" id="PTHR24099:SF7">
    <property type="entry name" value="CARDIOMYOPATHY-ASSOCIATED PROTEIN 5"/>
    <property type="match status" value="1"/>
</dbReference>
<dbReference type="SUPFAM" id="SSF49899">
    <property type="entry name" value="Concanavalin A-like lectins/glucanases"/>
    <property type="match status" value="1"/>
</dbReference>
<dbReference type="InterPro" id="IPR003961">
    <property type="entry name" value="FN3_dom"/>
</dbReference>
<evidence type="ECO:0000256" key="1">
    <source>
        <dbReference type="ARBA" id="ARBA00023054"/>
    </source>
</evidence>
<keyword evidence="1 2" id="KW-0175">Coiled coil</keyword>
<feature type="region of interest" description="Disordered" evidence="3">
    <location>
        <begin position="501"/>
        <end position="525"/>
    </location>
</feature>
<dbReference type="SMART" id="SM00060">
    <property type="entry name" value="FN3"/>
    <property type="match status" value="2"/>
</dbReference>
<dbReference type="Pfam" id="PF00041">
    <property type="entry name" value="fn3"/>
    <property type="match status" value="1"/>
</dbReference>
<feature type="domain" description="Fibronectin type-III" evidence="5">
    <location>
        <begin position="1769"/>
        <end position="1860"/>
    </location>
</feature>
<dbReference type="InterPro" id="IPR036116">
    <property type="entry name" value="FN3_sf"/>
</dbReference>
<feature type="region of interest" description="Disordered" evidence="3">
    <location>
        <begin position="1"/>
        <end position="24"/>
    </location>
</feature>
<name>A0A553R131_9TELE</name>
<feature type="region of interest" description="Disordered" evidence="3">
    <location>
        <begin position="420"/>
        <end position="445"/>
    </location>
</feature>
<gene>
    <name evidence="6" type="ORF">DNTS_021407</name>
</gene>
<dbReference type="GO" id="GO:0005737">
    <property type="term" value="C:cytoplasm"/>
    <property type="evidence" value="ECO:0007669"/>
    <property type="project" value="TreeGrafter"/>
</dbReference>
<evidence type="ECO:0000259" key="5">
    <source>
        <dbReference type="PROSITE" id="PS50853"/>
    </source>
</evidence>
<dbReference type="Gene3D" id="2.60.120.920">
    <property type="match status" value="1"/>
</dbReference>
<evidence type="ECO:0000259" key="4">
    <source>
        <dbReference type="PROSITE" id="PS50188"/>
    </source>
</evidence>
<feature type="coiled-coil region" evidence="2">
    <location>
        <begin position="1562"/>
        <end position="1604"/>
    </location>
</feature>
<dbReference type="PROSITE" id="PS50853">
    <property type="entry name" value="FN3"/>
    <property type="match status" value="2"/>
</dbReference>
<feature type="region of interest" description="Disordered" evidence="3">
    <location>
        <begin position="338"/>
        <end position="364"/>
    </location>
</feature>
<feature type="domain" description="B30.2/SPRY" evidence="4">
    <location>
        <begin position="1842"/>
        <end position="2035"/>
    </location>
</feature>
<dbReference type="PANTHER" id="PTHR24099">
    <property type="entry name" value="E3 UBIQUITIN-PROTEIN LIGASE TRIM36-RELATED"/>
    <property type="match status" value="1"/>
</dbReference>
<dbReference type="InterPro" id="IPR043136">
    <property type="entry name" value="B30.2/SPRY_sf"/>
</dbReference>
<dbReference type="OrthoDB" id="9949315at2759"/>
<feature type="compositionally biased region" description="Polar residues" evidence="3">
    <location>
        <begin position="506"/>
        <end position="525"/>
    </location>
</feature>
<dbReference type="InterPro" id="IPR003877">
    <property type="entry name" value="SPRY_dom"/>
</dbReference>
<feature type="region of interest" description="Disordered" evidence="3">
    <location>
        <begin position="1659"/>
        <end position="1684"/>
    </location>
</feature>
<evidence type="ECO:0000256" key="2">
    <source>
        <dbReference type="SAM" id="Coils"/>
    </source>
</evidence>
<feature type="domain" description="Fibronectin type-III" evidence="5">
    <location>
        <begin position="1675"/>
        <end position="1767"/>
    </location>
</feature>
<dbReference type="InterPro" id="IPR001870">
    <property type="entry name" value="B30.2/SPRY"/>
</dbReference>
<dbReference type="SUPFAM" id="SSF49265">
    <property type="entry name" value="Fibronectin type III"/>
    <property type="match status" value="1"/>
</dbReference>
<evidence type="ECO:0008006" key="8">
    <source>
        <dbReference type="Google" id="ProtNLM"/>
    </source>
</evidence>
<feature type="compositionally biased region" description="Polar residues" evidence="3">
    <location>
        <begin position="1381"/>
        <end position="1393"/>
    </location>
</feature>
<dbReference type="InterPro" id="IPR050617">
    <property type="entry name" value="E3_ligase_FN3/SPRY"/>
</dbReference>
<protein>
    <recommendedName>
        <fullName evidence="8">Cardiomyopathy-associated protein 5</fullName>
    </recommendedName>
</protein>
<sequence>MDPAEKGVGEGAETEDVGSGLIDIDDEEEIEELHKSLQESIQDPSVKPKLQCLMVDPSFSMVTVQSEDSGIVWETASSRCSTPWASEGSSPSEQYSLEGSGTQGNIVIIMDEEKIKRKKTTSRGKLGDRFKKSGSRTPRSLIGEERPAMIEVALPNVRSESSEDGPPAVSKDQDLFTLISEGFEILNIVVPSKLATVDEEESTGLEENLAYLDITPKIKSKPKFEPTATNSCVVISDTDELNQNKILMESSQIFDEKQSEMEETQMDYLEKFTLYDEQVPSDGTTLAEEIEVKVTVSQEVSPLTQTEPKSDETADEDSFEIIGEVEIADEHLDEVFYGSKSNGEPVASQEQENRHGRLSRQSSKSLKESGSVLFGSQECILTPVYLPTGPPKIIDQILLEEPRALSFHYSDLYEDALGDRKKEDDLSDTESVVSERSFKRRYSDSDDGDGYLEKFILKDETPAAAHVPEAKEEESGGKLVWPQSKFELTLCLERVAEEKDDETVEQHSVQVKNESEGQCESTEGCSNGHCSPTISKLLNITTDCLLESRTEVKQCDIADSFTSDTVLNDMYPQEVLLLDSEAPIQKKHIGQELRHLAPHTEVPWSSEHTVGIKSVEDSPLVTKCSEVLNVEDPFVVENVSVSEFHPEKQMLIVPGIIGLEPLLSSNTEKDKKHSEETSKAVEFEHAVEKNKVCERLLPKTHKQNKVADSTVHGVEVTIEEELTNTEIPASEKTVVGTVDVLAKSEKAVVGTAEVLAETKMPESEKAVSGTVEILAENVLSESENAVVVITEVLAENEVPESKKTVVGTAEVQTETKMTAYEKGFFSVGEVLPETKLQESKKAVVFTAEVLAESKLAESERAVVDTAAVLAETKWSESEKGVVCTVEVLAETQMPNSEKAVVDTVEAIAEAQMPNSEKAVIGTVEILAEAQMPNSEKAVVGTVEVLAEAQMPNSEKAVVEALAETQMPNSEKAVVGTVEVLAEAQMPNSEKAVVEALAETQMPNSEKAVVGTVEVLAEAQMPNSEKAVVEALAETQMPNSEKAVVGTVEVLAEAQMPNSEKAVVEVLAETQMPKSENAVVGTVEVLAEAQMSESEKSVVCTAQVSAEAQKSTNLVVGVVEVLAETKLQTSKNAVEGTTKVLTETQMSESEKAVAATIEILVETQKLESEETVQKSLEKPHTCEEDAAETEVQGKKDILDVEIVSLELQKDLRPMIEKAEEVIGGVISTNEPPVHKQKIENEVEHIDIYLVDPKVMEKQIEVQEIMVDFEEQEKKHAGNLAETELKKNNYSRNDNSSVLVNGNQPKVTESREYMLVTKDMEIIPVTSIEEPQLEEHSDNLITEKPRKEPIIISTENKVLPITPSEVIDQAKTDLTELPKPDSLPSQVGSTATSISPLEPVNDNVFEIIHEGSSLKRKTGAFSQLRSFTPQEDLSALSHDPDVLQETAEDLDFEMVDEKEARECEQDLSEDKYNEQECLSDQNLESGFEFVEELESNQMGEYGQCEKVEIQPMDMYCLTCHCPMLLSEDKHQSHEMATLEEGFESVKENFNECEKITKEHNEEMVKLVMDQYNEMSQALEEEKKAKLEQLYDQIVSFQENIDKAKETLEMTAEVEEEMDSLNTISKCKDFNLRLRKDLESTMSLEMGPRGLLVFEDYAKGKSGKHGKNRQAIPVPQKPHLQPQEANSATSTSVTVYWKVNEGDIIDCFQVYCMEEPQGAISEEYRVTVKESYCNLEELEPNKCYKVWVMAVNYTGCSMPSERLSFRTAPSVPVMHTEQCTVLWDAATLRWSALQPSAVESFTLEYCRQCPSEREGLRSISGIKGFEQRVSLQPNDNYLFYIKSVIAGGASEQSEAALISTRGTRFHFLSETASSVLKISEDRNSVEYPQETYNNMSSVIECPAVMGELLSSRGFYYWETEVLRCKAYRIGIAYHTTAQSSTLGEDDASWCLHCVPTSISCRFELLHQRVESDIFVMEVPVRIGSLLDFIQGRLCFFNAQNGQLLGTFRNNFTEPCHPVFVLEQPGSLTLKMTSEVPQFAQDC</sequence>
<comment type="caution">
    <text evidence="6">The sequence shown here is derived from an EMBL/GenBank/DDBJ whole genome shotgun (WGS) entry which is preliminary data.</text>
</comment>
<dbReference type="EMBL" id="SRMA01025337">
    <property type="protein sequence ID" value="TRY95882.1"/>
    <property type="molecule type" value="Genomic_DNA"/>
</dbReference>
<feature type="region of interest" description="Disordered" evidence="3">
    <location>
        <begin position="118"/>
        <end position="139"/>
    </location>
</feature>
<dbReference type="PROSITE" id="PS50188">
    <property type="entry name" value="B302_SPRY"/>
    <property type="match status" value="1"/>
</dbReference>
<evidence type="ECO:0000313" key="7">
    <source>
        <dbReference type="Proteomes" id="UP000316079"/>
    </source>
</evidence>
<organism evidence="6 7">
    <name type="scientific">Danionella cerebrum</name>
    <dbReference type="NCBI Taxonomy" id="2873325"/>
    <lineage>
        <taxon>Eukaryota</taxon>
        <taxon>Metazoa</taxon>
        <taxon>Chordata</taxon>
        <taxon>Craniata</taxon>
        <taxon>Vertebrata</taxon>
        <taxon>Euteleostomi</taxon>
        <taxon>Actinopterygii</taxon>
        <taxon>Neopterygii</taxon>
        <taxon>Teleostei</taxon>
        <taxon>Ostariophysi</taxon>
        <taxon>Cypriniformes</taxon>
        <taxon>Danionidae</taxon>
        <taxon>Danioninae</taxon>
        <taxon>Danionella</taxon>
    </lineage>
</organism>